<comment type="caution">
    <text evidence="3">The sequence shown here is derived from an EMBL/GenBank/DDBJ whole genome shotgun (WGS) entry which is preliminary data.</text>
</comment>
<protein>
    <submittedName>
        <fullName evidence="3">DUF4384 domain-containing protein</fullName>
    </submittedName>
</protein>
<dbReference type="EMBL" id="QZWH01000027">
    <property type="protein sequence ID" value="RJT22228.1"/>
    <property type="molecule type" value="Genomic_DNA"/>
</dbReference>
<dbReference type="SUPFAM" id="SSF47090">
    <property type="entry name" value="PGBD-like"/>
    <property type="match status" value="1"/>
</dbReference>
<dbReference type="InterPro" id="IPR002477">
    <property type="entry name" value="Peptidoglycan-bd-like"/>
</dbReference>
<reference evidence="3 4" key="1">
    <citation type="submission" date="2018-09" db="EMBL/GenBank/DDBJ databases">
        <title>Draft genome sequence of Buttiauxella izardii CCUG 35510T.</title>
        <authorList>
            <person name="Salva-Serra F."/>
            <person name="Marathe N."/>
            <person name="Moore E."/>
            <person name="Stadler-Svensson L."/>
            <person name="Engstrom-Jakobsson H."/>
        </authorList>
    </citation>
    <scope>NUCLEOTIDE SEQUENCE [LARGE SCALE GENOMIC DNA]</scope>
    <source>
        <strain evidence="3 4">CCUG 35510</strain>
    </source>
</reference>
<evidence type="ECO:0000259" key="2">
    <source>
        <dbReference type="Pfam" id="PF14326"/>
    </source>
</evidence>
<accession>A0A3A5JPK2</accession>
<evidence type="ECO:0000313" key="3">
    <source>
        <dbReference type="EMBL" id="RJT22228.1"/>
    </source>
</evidence>
<dbReference type="Pfam" id="PF01471">
    <property type="entry name" value="PG_binding_1"/>
    <property type="match status" value="1"/>
</dbReference>
<sequence>MMLFTKKTAVSSLVCLMLNGCNSTPRNEIPFFETSLVENQSLMKPIRSISNFDDSLSCMDQLLLKKNIPTTYITSKLIPDASGKVFVSVKDMIITSLSKMSRSSHSFEFVDFETDPLKQDTVQNITTLLLNSGDMHIPKPQLYVSGAITSMDQNVMIKGTGFGVASDDFEIGTTSDLIATNFSLELHLGDFDTRTILPGIESANELAIAGKGDALDGGGRISKAGTQFSLSTAYSQGVGPATRALVDLGTIEIVGKWAEVPYWRCLSLDQTHPEFQREMHDWFKAMNMSEQINFFGNALYAGGYLTTPETEGLTTTLKQAILTFQRDEGIVPTGIPNFETYERIMRHYVTIDENGRFKNIGWDEATEADRRGDNIWPDADKTNQNPLKVEVATLPEKPEYALNESVIFTVRTNREAWLYCYYKNSKGVMTKVYPSIFQENPKITGLGSLTIPPKKTPDLFAFTMTNTGNESLLCAAAEQQLDEKKIPDLFKSDFTAINSAFKNVSLQDTLKGLSTGDIAFGSADWKVK</sequence>
<dbReference type="InterPro" id="IPR025493">
    <property type="entry name" value="DUF4384"/>
</dbReference>
<feature type="domain" description="Peptidoglycan binding-like" evidence="1">
    <location>
        <begin position="298"/>
        <end position="343"/>
    </location>
</feature>
<dbReference type="Proteomes" id="UP000276295">
    <property type="component" value="Unassembled WGS sequence"/>
</dbReference>
<evidence type="ECO:0000259" key="1">
    <source>
        <dbReference type="Pfam" id="PF01471"/>
    </source>
</evidence>
<keyword evidence="4" id="KW-1185">Reference proteome</keyword>
<dbReference type="OrthoDB" id="7052188at2"/>
<dbReference type="InterPro" id="IPR036365">
    <property type="entry name" value="PGBD-like_sf"/>
</dbReference>
<proteinExistence type="predicted"/>
<dbReference type="Pfam" id="PF14326">
    <property type="entry name" value="DUF4384"/>
    <property type="match status" value="1"/>
</dbReference>
<evidence type="ECO:0000313" key="4">
    <source>
        <dbReference type="Proteomes" id="UP000276295"/>
    </source>
</evidence>
<feature type="domain" description="DUF4384" evidence="2">
    <location>
        <begin position="400"/>
        <end position="479"/>
    </location>
</feature>
<organism evidence="3 4">
    <name type="scientific">Buttiauxella izardii</name>
    <dbReference type="NCBI Taxonomy" id="82991"/>
    <lineage>
        <taxon>Bacteria</taxon>
        <taxon>Pseudomonadati</taxon>
        <taxon>Pseudomonadota</taxon>
        <taxon>Gammaproteobacteria</taxon>
        <taxon>Enterobacterales</taxon>
        <taxon>Enterobacteriaceae</taxon>
        <taxon>Buttiauxella</taxon>
    </lineage>
</organism>
<name>A0A3A5JPK2_9ENTR</name>
<dbReference type="Gene3D" id="3.40.50.10610">
    <property type="entry name" value="ABC-type transport auxiliary lipoprotein component"/>
    <property type="match status" value="1"/>
</dbReference>
<dbReference type="AlphaFoldDB" id="A0A3A5JPK2"/>
<gene>
    <name evidence="3" type="ORF">D6029_13275</name>
</gene>
<dbReference type="RefSeq" id="WP_120065192.1">
    <property type="nucleotide sequence ID" value="NZ_QZWH01000027.1"/>
</dbReference>